<evidence type="ECO:0000313" key="1">
    <source>
        <dbReference type="EMBL" id="KAH7060556.1"/>
    </source>
</evidence>
<comment type="caution">
    <text evidence="1">The sequence shown here is derived from an EMBL/GenBank/DDBJ whole genome shotgun (WGS) entry which is preliminary data.</text>
</comment>
<organism evidence="1 2">
    <name type="scientific">Macrophomina phaseolina</name>
    <dbReference type="NCBI Taxonomy" id="35725"/>
    <lineage>
        <taxon>Eukaryota</taxon>
        <taxon>Fungi</taxon>
        <taxon>Dikarya</taxon>
        <taxon>Ascomycota</taxon>
        <taxon>Pezizomycotina</taxon>
        <taxon>Dothideomycetes</taxon>
        <taxon>Dothideomycetes incertae sedis</taxon>
        <taxon>Botryosphaeriales</taxon>
        <taxon>Botryosphaeriaceae</taxon>
        <taxon>Macrophomina</taxon>
    </lineage>
</organism>
<gene>
    <name evidence="1" type="ORF">B0J12DRAFT_649285</name>
</gene>
<reference evidence="1 2" key="1">
    <citation type="journal article" date="2021" name="Nat. Commun.">
        <title>Genetic determinants of endophytism in the Arabidopsis root mycobiome.</title>
        <authorList>
            <person name="Mesny F."/>
            <person name="Miyauchi S."/>
            <person name="Thiergart T."/>
            <person name="Pickel B."/>
            <person name="Atanasova L."/>
            <person name="Karlsson M."/>
            <person name="Huettel B."/>
            <person name="Barry K.W."/>
            <person name="Haridas S."/>
            <person name="Chen C."/>
            <person name="Bauer D."/>
            <person name="Andreopoulos W."/>
            <person name="Pangilinan J."/>
            <person name="LaButti K."/>
            <person name="Riley R."/>
            <person name="Lipzen A."/>
            <person name="Clum A."/>
            <person name="Drula E."/>
            <person name="Henrissat B."/>
            <person name="Kohler A."/>
            <person name="Grigoriev I.V."/>
            <person name="Martin F.M."/>
            <person name="Hacquard S."/>
        </authorList>
    </citation>
    <scope>NUCLEOTIDE SEQUENCE [LARGE SCALE GENOMIC DNA]</scope>
    <source>
        <strain evidence="1 2">MPI-SDFR-AT-0080</strain>
    </source>
</reference>
<proteinExistence type="predicted"/>
<evidence type="ECO:0008006" key="3">
    <source>
        <dbReference type="Google" id="ProtNLM"/>
    </source>
</evidence>
<sequence length="91" mass="9866">MPPYILTFVALGLNSGTAAELLYLRAALPSSETVRYSLTHLSSRANEILHLSQSAVFFGGWRWRACAGRGISASGFSESISERRTFVSGGR</sequence>
<keyword evidence="2" id="KW-1185">Reference proteome</keyword>
<protein>
    <recommendedName>
        <fullName evidence="3">Secreted protein</fullName>
    </recommendedName>
</protein>
<dbReference type="Proteomes" id="UP000774617">
    <property type="component" value="Unassembled WGS sequence"/>
</dbReference>
<accession>A0ABQ8GLM2</accession>
<dbReference type="EMBL" id="JAGTJR010000005">
    <property type="protein sequence ID" value="KAH7060556.1"/>
    <property type="molecule type" value="Genomic_DNA"/>
</dbReference>
<evidence type="ECO:0000313" key="2">
    <source>
        <dbReference type="Proteomes" id="UP000774617"/>
    </source>
</evidence>
<name>A0ABQ8GLM2_9PEZI</name>